<dbReference type="EMBL" id="MU277221">
    <property type="protein sequence ID" value="KAI0060084.1"/>
    <property type="molecule type" value="Genomic_DNA"/>
</dbReference>
<keyword evidence="2" id="KW-1185">Reference proteome</keyword>
<sequence>MKSSVFFMRFLPPAAIPTGLVGVVCLRFNATRALIGSNPPVSILRFGYSNLVPLFRLAEVQALLVPDCPSTTEAVRVDIVGMRVGGAASGAHTRSSSSYATRNECAPMADECMEFLTPRIRIADFVCQRHASMKIAWKHCALAERISDALVAWLEHV</sequence>
<proteinExistence type="predicted"/>
<dbReference type="Proteomes" id="UP000814140">
    <property type="component" value="Unassembled WGS sequence"/>
</dbReference>
<organism evidence="1 2">
    <name type="scientific">Artomyces pyxidatus</name>
    <dbReference type="NCBI Taxonomy" id="48021"/>
    <lineage>
        <taxon>Eukaryota</taxon>
        <taxon>Fungi</taxon>
        <taxon>Dikarya</taxon>
        <taxon>Basidiomycota</taxon>
        <taxon>Agaricomycotina</taxon>
        <taxon>Agaricomycetes</taxon>
        <taxon>Russulales</taxon>
        <taxon>Auriscalpiaceae</taxon>
        <taxon>Artomyces</taxon>
    </lineage>
</organism>
<evidence type="ECO:0000313" key="1">
    <source>
        <dbReference type="EMBL" id="KAI0060084.1"/>
    </source>
</evidence>
<reference evidence="1" key="1">
    <citation type="submission" date="2021-03" db="EMBL/GenBank/DDBJ databases">
        <authorList>
            <consortium name="DOE Joint Genome Institute"/>
            <person name="Ahrendt S."/>
            <person name="Looney B.P."/>
            <person name="Miyauchi S."/>
            <person name="Morin E."/>
            <person name="Drula E."/>
            <person name="Courty P.E."/>
            <person name="Chicoki N."/>
            <person name="Fauchery L."/>
            <person name="Kohler A."/>
            <person name="Kuo A."/>
            <person name="Labutti K."/>
            <person name="Pangilinan J."/>
            <person name="Lipzen A."/>
            <person name="Riley R."/>
            <person name="Andreopoulos W."/>
            <person name="He G."/>
            <person name="Johnson J."/>
            <person name="Barry K.W."/>
            <person name="Grigoriev I.V."/>
            <person name="Nagy L."/>
            <person name="Hibbett D."/>
            <person name="Henrissat B."/>
            <person name="Matheny P.B."/>
            <person name="Labbe J."/>
            <person name="Martin F."/>
        </authorList>
    </citation>
    <scope>NUCLEOTIDE SEQUENCE</scope>
    <source>
        <strain evidence="1">HHB10654</strain>
    </source>
</reference>
<reference evidence="1" key="2">
    <citation type="journal article" date="2022" name="New Phytol.">
        <title>Evolutionary transition to the ectomycorrhizal habit in the genomes of a hyperdiverse lineage of mushroom-forming fungi.</title>
        <authorList>
            <person name="Looney B."/>
            <person name="Miyauchi S."/>
            <person name="Morin E."/>
            <person name="Drula E."/>
            <person name="Courty P.E."/>
            <person name="Kohler A."/>
            <person name="Kuo A."/>
            <person name="LaButti K."/>
            <person name="Pangilinan J."/>
            <person name="Lipzen A."/>
            <person name="Riley R."/>
            <person name="Andreopoulos W."/>
            <person name="He G."/>
            <person name="Johnson J."/>
            <person name="Nolan M."/>
            <person name="Tritt A."/>
            <person name="Barry K.W."/>
            <person name="Grigoriev I.V."/>
            <person name="Nagy L.G."/>
            <person name="Hibbett D."/>
            <person name="Henrissat B."/>
            <person name="Matheny P.B."/>
            <person name="Labbe J."/>
            <person name="Martin F.M."/>
        </authorList>
    </citation>
    <scope>NUCLEOTIDE SEQUENCE</scope>
    <source>
        <strain evidence="1">HHB10654</strain>
    </source>
</reference>
<evidence type="ECO:0000313" key="2">
    <source>
        <dbReference type="Proteomes" id="UP000814140"/>
    </source>
</evidence>
<accession>A0ACB8SU21</accession>
<protein>
    <submittedName>
        <fullName evidence="1">Uncharacterized protein</fullName>
    </submittedName>
</protein>
<name>A0ACB8SU21_9AGAM</name>
<comment type="caution">
    <text evidence="1">The sequence shown here is derived from an EMBL/GenBank/DDBJ whole genome shotgun (WGS) entry which is preliminary data.</text>
</comment>
<gene>
    <name evidence="1" type="ORF">BV25DRAFT_979830</name>
</gene>